<feature type="region of interest" description="Disordered" evidence="1">
    <location>
        <begin position="108"/>
        <end position="173"/>
    </location>
</feature>
<feature type="compositionally biased region" description="Low complexity" evidence="1">
    <location>
        <begin position="130"/>
        <end position="154"/>
    </location>
</feature>
<evidence type="ECO:0000313" key="3">
    <source>
        <dbReference type="Proteomes" id="UP001465668"/>
    </source>
</evidence>
<sequence>MSRSSPLDGTAVVRIEPYNGFNGSDTLDFCDQQPGYDYSFYDNGTGFFAETSTGLGHGYCDMKAHGFVPTDYYLQGDTVPDASIAIPQQFLSGYSAPVNNLYSPASPNAYQTSAASSRRHSLESSPPPLLSRQASSPATLAPATPQPSPGSTSFTPPPVSSPQSGPRPGNFPCRHCSMVKKDMKARDRHEMETHVRRLPNQILRGWFRCACDKSFCHYRKSNYTRHIKNCKQNKWIHPTFVCQCSHEDVDKSAHETHYMVCREGRGRVGRPMRAANAVPTY</sequence>
<gene>
    <name evidence="2" type="ORF">SCAR479_13200</name>
</gene>
<protein>
    <submittedName>
        <fullName evidence="2">C2H2-type domain-containing protein</fullName>
    </submittedName>
</protein>
<name>A0ABR2X8N4_9PEZI</name>
<dbReference type="EMBL" id="JARVKM010000101">
    <property type="protein sequence ID" value="KAK9770095.1"/>
    <property type="molecule type" value="Genomic_DNA"/>
</dbReference>
<proteinExistence type="predicted"/>
<accession>A0ABR2X8N4</accession>
<evidence type="ECO:0000313" key="2">
    <source>
        <dbReference type="EMBL" id="KAK9770095.1"/>
    </source>
</evidence>
<evidence type="ECO:0000256" key="1">
    <source>
        <dbReference type="SAM" id="MobiDB-lite"/>
    </source>
</evidence>
<keyword evidence="3" id="KW-1185">Reference proteome</keyword>
<reference evidence="2 3" key="1">
    <citation type="submission" date="2024-02" db="EMBL/GenBank/DDBJ databases">
        <title>First draft genome assembly of two strains of Seiridium cardinale.</title>
        <authorList>
            <person name="Emiliani G."/>
            <person name="Scali E."/>
        </authorList>
    </citation>
    <scope>NUCLEOTIDE SEQUENCE [LARGE SCALE GENOMIC DNA]</scope>
    <source>
        <strain evidence="2 3">BM-138-000479</strain>
    </source>
</reference>
<comment type="caution">
    <text evidence="2">The sequence shown here is derived from an EMBL/GenBank/DDBJ whole genome shotgun (WGS) entry which is preliminary data.</text>
</comment>
<dbReference type="Proteomes" id="UP001465668">
    <property type="component" value="Unassembled WGS sequence"/>
</dbReference>
<organism evidence="2 3">
    <name type="scientific">Seiridium cardinale</name>
    <dbReference type="NCBI Taxonomy" id="138064"/>
    <lineage>
        <taxon>Eukaryota</taxon>
        <taxon>Fungi</taxon>
        <taxon>Dikarya</taxon>
        <taxon>Ascomycota</taxon>
        <taxon>Pezizomycotina</taxon>
        <taxon>Sordariomycetes</taxon>
        <taxon>Xylariomycetidae</taxon>
        <taxon>Amphisphaeriales</taxon>
        <taxon>Sporocadaceae</taxon>
        <taxon>Seiridium</taxon>
    </lineage>
</organism>